<dbReference type="PANTHER" id="PTHR47338:SF11">
    <property type="entry name" value="ZN(II)2CYS6 TRANSCRIPTION FACTOR (EUROFUNG)"/>
    <property type="match status" value="1"/>
</dbReference>
<dbReference type="Pfam" id="PF04082">
    <property type="entry name" value="Fungal_trans"/>
    <property type="match status" value="1"/>
</dbReference>
<dbReference type="GO" id="GO:0003677">
    <property type="term" value="F:DNA binding"/>
    <property type="evidence" value="ECO:0007669"/>
    <property type="project" value="InterPro"/>
</dbReference>
<evidence type="ECO:0000313" key="9">
    <source>
        <dbReference type="Proteomes" id="UP001172673"/>
    </source>
</evidence>
<evidence type="ECO:0000256" key="1">
    <source>
        <dbReference type="ARBA" id="ARBA00004123"/>
    </source>
</evidence>
<accession>A0AA39CDX6</accession>
<dbReference type="GO" id="GO:0008270">
    <property type="term" value="F:zinc ion binding"/>
    <property type="evidence" value="ECO:0007669"/>
    <property type="project" value="InterPro"/>
</dbReference>
<comment type="caution">
    <text evidence="8">The sequence shown here is derived from an EMBL/GenBank/DDBJ whole genome shotgun (WGS) entry which is preliminary data.</text>
</comment>
<evidence type="ECO:0000256" key="3">
    <source>
        <dbReference type="ARBA" id="ARBA00023015"/>
    </source>
</evidence>
<dbReference type="GO" id="GO:0006351">
    <property type="term" value="P:DNA-templated transcription"/>
    <property type="evidence" value="ECO:0007669"/>
    <property type="project" value="InterPro"/>
</dbReference>
<evidence type="ECO:0000259" key="7">
    <source>
        <dbReference type="Pfam" id="PF04082"/>
    </source>
</evidence>
<dbReference type="Proteomes" id="UP001172673">
    <property type="component" value="Unassembled WGS sequence"/>
</dbReference>
<keyword evidence="3" id="KW-0805">Transcription regulation</keyword>
<gene>
    <name evidence="8" type="ORF">H2200_010798</name>
</gene>
<keyword evidence="5" id="KW-0539">Nucleus</keyword>
<comment type="subcellular location">
    <subcellularLocation>
        <location evidence="1">Nucleus</location>
    </subcellularLocation>
</comment>
<sequence length="655" mass="73080">MADDRGMPKRNKAASRTKGTDFSIPGLTTFQTGETRQHNNDSAPSSSWTQHPRPVFSTQPSYLGIPMSLIVSLVDVYYDNVYNASLLLHKRTFLEALAAGTANQHVVLGVCAFALNFYQDTDEHSILQKHGFSNEWADAAGKLAFQDFEDPTEDHVVTFMNLALYWYSQGAWRRCAIHKGFNYFSVGHMPDILTGLPGNAAQISHLLGLGTEKVGAEDSFALEVRRRRFWACYLMHCHAIHTCFNVGVGDKIGLTLPWPEDDYDVGLPSQPRVSLRSQGSNGGIFCELVKALTFWSEVNALVKSPETSISERLNGIYALDDRISDWWSGLPTPHRMTPESVSSAPRHAFPNLLLVNIVYRQCLCALHASIVPLFCWGSAEASWISARQTSAQIAYDHAGAASKLMEAVLSSLQKLSAIPSFVAYAAYSGCAIQIPFTFSSTEAVRQRAQTNVKANFRLIQALSRYWKFTAILESHVRHIYKIHAKGNLDLENEPKLLDPRKLINLRTKARHARQSILGHNDILWKDDNVMPRSGEDVDLGFEEDINAPAPAARPETRSLDSAIETQIGASLASPPRTESFPRQHQASTPIHTESYQLQLFEQDLPELESLDFFRPFHDPEMLDIFPNGQPLEFSFLQTSPASLDLCDLWSGTARV</sequence>
<dbReference type="InterPro" id="IPR050815">
    <property type="entry name" value="TF_fung"/>
</dbReference>
<dbReference type="InterPro" id="IPR007219">
    <property type="entry name" value="XnlR_reg_dom"/>
</dbReference>
<dbReference type="PANTHER" id="PTHR47338">
    <property type="entry name" value="ZN(II)2CYS6 TRANSCRIPTION FACTOR (EUROFUNG)-RELATED"/>
    <property type="match status" value="1"/>
</dbReference>
<name>A0AA39CDX6_9EURO</name>
<organism evidence="8 9">
    <name type="scientific">Cladophialophora chaetospira</name>
    <dbReference type="NCBI Taxonomy" id="386627"/>
    <lineage>
        <taxon>Eukaryota</taxon>
        <taxon>Fungi</taxon>
        <taxon>Dikarya</taxon>
        <taxon>Ascomycota</taxon>
        <taxon>Pezizomycotina</taxon>
        <taxon>Eurotiomycetes</taxon>
        <taxon>Chaetothyriomycetidae</taxon>
        <taxon>Chaetothyriales</taxon>
        <taxon>Herpotrichiellaceae</taxon>
        <taxon>Cladophialophora</taxon>
    </lineage>
</organism>
<evidence type="ECO:0000313" key="8">
    <source>
        <dbReference type="EMBL" id="KAJ9604684.1"/>
    </source>
</evidence>
<evidence type="ECO:0000256" key="4">
    <source>
        <dbReference type="ARBA" id="ARBA00023163"/>
    </source>
</evidence>
<feature type="domain" description="Xylanolytic transcriptional activator regulatory" evidence="7">
    <location>
        <begin position="75"/>
        <end position="326"/>
    </location>
</feature>
<dbReference type="EMBL" id="JAPDRK010000018">
    <property type="protein sequence ID" value="KAJ9604684.1"/>
    <property type="molecule type" value="Genomic_DNA"/>
</dbReference>
<dbReference type="GO" id="GO:0000981">
    <property type="term" value="F:DNA-binding transcription factor activity, RNA polymerase II-specific"/>
    <property type="evidence" value="ECO:0007669"/>
    <property type="project" value="InterPro"/>
</dbReference>
<evidence type="ECO:0000256" key="2">
    <source>
        <dbReference type="ARBA" id="ARBA00022723"/>
    </source>
</evidence>
<dbReference type="GO" id="GO:0005634">
    <property type="term" value="C:nucleus"/>
    <property type="evidence" value="ECO:0007669"/>
    <property type="project" value="UniProtKB-SubCell"/>
</dbReference>
<keyword evidence="2" id="KW-0479">Metal-binding</keyword>
<dbReference type="AlphaFoldDB" id="A0AA39CDX6"/>
<feature type="region of interest" description="Disordered" evidence="6">
    <location>
        <begin position="1"/>
        <end position="52"/>
    </location>
</feature>
<keyword evidence="9" id="KW-1185">Reference proteome</keyword>
<dbReference type="CDD" id="cd12148">
    <property type="entry name" value="fungal_TF_MHR"/>
    <property type="match status" value="1"/>
</dbReference>
<feature type="compositionally biased region" description="Polar residues" evidence="6">
    <location>
        <begin position="26"/>
        <end position="52"/>
    </location>
</feature>
<evidence type="ECO:0000256" key="6">
    <source>
        <dbReference type="SAM" id="MobiDB-lite"/>
    </source>
</evidence>
<proteinExistence type="predicted"/>
<protein>
    <recommendedName>
        <fullName evidence="7">Xylanolytic transcriptional activator regulatory domain-containing protein</fullName>
    </recommendedName>
</protein>
<evidence type="ECO:0000256" key="5">
    <source>
        <dbReference type="ARBA" id="ARBA00023242"/>
    </source>
</evidence>
<reference evidence="8" key="1">
    <citation type="submission" date="2022-10" db="EMBL/GenBank/DDBJ databases">
        <title>Culturing micro-colonial fungi from biological soil crusts in the Mojave desert and describing Neophaeococcomyces mojavensis, and introducing the new genera and species Taxawa tesnikishii.</title>
        <authorList>
            <person name="Kurbessoian T."/>
            <person name="Stajich J.E."/>
        </authorList>
    </citation>
    <scope>NUCLEOTIDE SEQUENCE</scope>
    <source>
        <strain evidence="8">TK_41</strain>
    </source>
</reference>
<keyword evidence="4" id="KW-0804">Transcription</keyword>